<reference evidence="2 3" key="2">
    <citation type="journal article" date="2022" name="Mar. Drugs">
        <title>Bioassay-Guided Fractionation Leads to the Detection of Cholic Acid Generated by the Rare Thalassomonas sp.</title>
        <authorList>
            <person name="Pheiffer F."/>
            <person name="Schneider Y.K."/>
            <person name="Hansen E.H."/>
            <person name="Andersen J.H."/>
            <person name="Isaksson J."/>
            <person name="Busche T."/>
            <person name="R C."/>
            <person name="Kalinowski J."/>
            <person name="Zyl L.V."/>
            <person name="Trindade M."/>
        </authorList>
    </citation>
    <scope>NUCLEOTIDE SEQUENCE [LARGE SCALE GENOMIC DNA]</scope>
    <source>
        <strain evidence="2 3">A5K-106</strain>
    </source>
</reference>
<dbReference type="InterPro" id="IPR008869">
    <property type="entry name" value="MlaC/ttg2D"/>
</dbReference>
<keyword evidence="3" id="KW-1185">Reference proteome</keyword>
<evidence type="ECO:0000313" key="3">
    <source>
        <dbReference type="Proteomes" id="UP000032568"/>
    </source>
</evidence>
<dbReference type="PANTHER" id="PTHR36573:SF1">
    <property type="entry name" value="INTERMEMBRANE PHOSPHOLIPID TRANSPORT SYSTEM BINDING PROTEIN MLAC"/>
    <property type="match status" value="1"/>
</dbReference>
<dbReference type="EMBL" id="CP059735">
    <property type="protein sequence ID" value="WDD98099.1"/>
    <property type="molecule type" value="Genomic_DNA"/>
</dbReference>
<protein>
    <submittedName>
        <fullName evidence="2">ABC transporter substrate-binding protein</fullName>
    </submittedName>
</protein>
<dbReference type="PIRSF" id="PIRSF004649">
    <property type="entry name" value="MlaC"/>
    <property type="match status" value="1"/>
</dbReference>
<name>A0AAE9YPW2_9GAMM</name>
<dbReference type="Gene3D" id="3.10.450.710">
    <property type="entry name" value="Tgt2/MlaC"/>
    <property type="match status" value="1"/>
</dbReference>
<evidence type="ECO:0000256" key="1">
    <source>
        <dbReference type="SAM" id="SignalP"/>
    </source>
</evidence>
<evidence type="ECO:0000313" key="2">
    <source>
        <dbReference type="EMBL" id="WDD98099.1"/>
    </source>
</evidence>
<dbReference type="KEGG" id="tact:SG35_022880"/>
<reference evidence="2 3" key="1">
    <citation type="journal article" date="2015" name="Genome Announc.">
        <title>Draft Genome Sequences of Marine Isolates of Thalassomonas viridans and Thalassomonas actiniarum.</title>
        <authorList>
            <person name="Olonade I."/>
            <person name="van Zyl L.J."/>
            <person name="Trindade M."/>
        </authorList>
    </citation>
    <scope>NUCLEOTIDE SEQUENCE [LARGE SCALE GENOMIC DNA]</scope>
    <source>
        <strain evidence="2 3">A5K-106</strain>
    </source>
</reference>
<keyword evidence="1" id="KW-0732">Signal</keyword>
<organism evidence="2 3">
    <name type="scientific">Thalassomonas actiniarum</name>
    <dbReference type="NCBI Taxonomy" id="485447"/>
    <lineage>
        <taxon>Bacteria</taxon>
        <taxon>Pseudomonadati</taxon>
        <taxon>Pseudomonadota</taxon>
        <taxon>Gammaproteobacteria</taxon>
        <taxon>Alteromonadales</taxon>
        <taxon>Colwelliaceae</taxon>
        <taxon>Thalassomonas</taxon>
    </lineage>
</organism>
<sequence>MTRIIMKKFFALLPMLAVAVGLSVGAHANSGQVDKKDPYKMIQQVAEITFKRFADEQTQIRKDPNLLKSIVREELMPYINYKYAAGKVIGKHFAKTSKKDRAEFVPAFKEYLVTSYAQVFTLYNKQKVEFEPGRPLGKKKIVAVNTQVIEPGRDPIDISFKVRKSRKTNEWKAFDMVAEGVSLLDSKQAELSSLIRQKGLPYVTQMLKEKSQRNIVFKSEQG</sequence>
<dbReference type="Proteomes" id="UP000032568">
    <property type="component" value="Chromosome"/>
</dbReference>
<dbReference type="PANTHER" id="PTHR36573">
    <property type="entry name" value="INTERMEMBRANE PHOSPHOLIPID TRANSPORT SYSTEM BINDING PROTEIN MLAC"/>
    <property type="match status" value="1"/>
</dbReference>
<dbReference type="AlphaFoldDB" id="A0AAE9YPW2"/>
<dbReference type="InterPro" id="IPR042245">
    <property type="entry name" value="Tgt2/MlaC_sf"/>
</dbReference>
<feature type="signal peptide" evidence="1">
    <location>
        <begin position="1"/>
        <end position="28"/>
    </location>
</feature>
<proteinExistence type="predicted"/>
<gene>
    <name evidence="2" type="ORF">SG35_022880</name>
</gene>
<feature type="chain" id="PRO_5042282147" evidence="1">
    <location>
        <begin position="29"/>
        <end position="222"/>
    </location>
</feature>
<accession>A0AAE9YPW2</accession>
<dbReference type="Pfam" id="PF05494">
    <property type="entry name" value="MlaC"/>
    <property type="match status" value="1"/>
</dbReference>